<dbReference type="GO" id="GO:0003824">
    <property type="term" value="F:catalytic activity"/>
    <property type="evidence" value="ECO:0007669"/>
    <property type="project" value="InterPro"/>
</dbReference>
<dbReference type="PANTHER" id="PTHR43798">
    <property type="entry name" value="MONOACYLGLYCEROL LIPASE"/>
    <property type="match status" value="1"/>
</dbReference>
<evidence type="ECO:0000313" key="3">
    <source>
        <dbReference type="Proteomes" id="UP000272400"/>
    </source>
</evidence>
<dbReference type="PRINTS" id="PR00412">
    <property type="entry name" value="EPOXHYDRLASE"/>
</dbReference>
<comment type="caution">
    <text evidence="2">The sequence shown here is derived from an EMBL/GenBank/DDBJ whole genome shotgun (WGS) entry which is preliminary data.</text>
</comment>
<keyword evidence="3" id="KW-1185">Reference proteome</keyword>
<organism evidence="2 3">
    <name type="scientific">Actinocorallia herbida</name>
    <dbReference type="NCBI Taxonomy" id="58109"/>
    <lineage>
        <taxon>Bacteria</taxon>
        <taxon>Bacillati</taxon>
        <taxon>Actinomycetota</taxon>
        <taxon>Actinomycetes</taxon>
        <taxon>Streptosporangiales</taxon>
        <taxon>Thermomonosporaceae</taxon>
        <taxon>Actinocorallia</taxon>
    </lineage>
</organism>
<dbReference type="RefSeq" id="WP_123665637.1">
    <property type="nucleotide sequence ID" value="NZ_RJKE01000001.1"/>
</dbReference>
<evidence type="ECO:0000313" key="2">
    <source>
        <dbReference type="EMBL" id="ROO86218.1"/>
    </source>
</evidence>
<sequence length="247" mass="26229">MPAVLVHGVPETAELWGPLRARLRRDDVVALRLPGFGRPLPPGFQATKEGYAAWLTEAVAELGGQGPVDLVGHDWGGGLVVRLVSLRPDLVRSWATDAAALADPAYEWHEHARLFQTPGVGEDLLSAMTTLSADDYLAGLRDLGLPLDATDGLTGLDEMMARCILTLYRSAVHVGAEWAPAFVDVGAPGLVIAPAKDAFLPEANTRAAAARAGAHVTELPGAGHWWMLEDPARAAAVLQEFWDGLPA</sequence>
<dbReference type="InterPro" id="IPR050266">
    <property type="entry name" value="AB_hydrolase_sf"/>
</dbReference>
<feature type="domain" description="AB hydrolase-1" evidence="1">
    <location>
        <begin position="4"/>
        <end position="236"/>
    </location>
</feature>
<dbReference type="EMBL" id="RJKE01000001">
    <property type="protein sequence ID" value="ROO86218.1"/>
    <property type="molecule type" value="Genomic_DNA"/>
</dbReference>
<dbReference type="PANTHER" id="PTHR43798:SF33">
    <property type="entry name" value="HYDROLASE, PUTATIVE (AFU_ORTHOLOGUE AFUA_2G14860)-RELATED"/>
    <property type="match status" value="1"/>
</dbReference>
<gene>
    <name evidence="2" type="ORF">EDD29_3781</name>
</gene>
<reference evidence="2 3" key="1">
    <citation type="submission" date="2018-11" db="EMBL/GenBank/DDBJ databases">
        <title>Sequencing the genomes of 1000 actinobacteria strains.</title>
        <authorList>
            <person name="Klenk H.-P."/>
        </authorList>
    </citation>
    <scope>NUCLEOTIDE SEQUENCE [LARGE SCALE GENOMIC DNA]</scope>
    <source>
        <strain evidence="2 3">DSM 44254</strain>
    </source>
</reference>
<dbReference type="GO" id="GO:0016020">
    <property type="term" value="C:membrane"/>
    <property type="evidence" value="ECO:0007669"/>
    <property type="project" value="TreeGrafter"/>
</dbReference>
<dbReference type="Proteomes" id="UP000272400">
    <property type="component" value="Unassembled WGS sequence"/>
</dbReference>
<dbReference type="Gene3D" id="3.40.50.1820">
    <property type="entry name" value="alpha/beta hydrolase"/>
    <property type="match status" value="1"/>
</dbReference>
<dbReference type="SUPFAM" id="SSF53474">
    <property type="entry name" value="alpha/beta-Hydrolases"/>
    <property type="match status" value="1"/>
</dbReference>
<dbReference type="Pfam" id="PF12697">
    <property type="entry name" value="Abhydrolase_6"/>
    <property type="match status" value="1"/>
</dbReference>
<dbReference type="InterPro" id="IPR029058">
    <property type="entry name" value="AB_hydrolase_fold"/>
</dbReference>
<name>A0A3N1CZK6_9ACTN</name>
<dbReference type="InterPro" id="IPR000073">
    <property type="entry name" value="AB_hydrolase_1"/>
</dbReference>
<accession>A0A3N1CZK6</accession>
<evidence type="ECO:0000259" key="1">
    <source>
        <dbReference type="Pfam" id="PF12697"/>
    </source>
</evidence>
<protein>
    <submittedName>
        <fullName evidence="2">Pimeloyl-ACP methyl ester carboxylesterase</fullName>
    </submittedName>
</protein>
<dbReference type="InterPro" id="IPR000639">
    <property type="entry name" value="Epox_hydrolase-like"/>
</dbReference>
<dbReference type="OrthoDB" id="5431692at2"/>
<proteinExistence type="predicted"/>
<dbReference type="AlphaFoldDB" id="A0A3N1CZK6"/>